<evidence type="ECO:0000313" key="2">
    <source>
        <dbReference type="Proteomes" id="UP001580407"/>
    </source>
</evidence>
<gene>
    <name evidence="1" type="ORF">ACE3NQ_08450</name>
</gene>
<reference evidence="1 2" key="1">
    <citation type="submission" date="2024-09" db="EMBL/GenBank/DDBJ databases">
        <authorList>
            <person name="Ruan L."/>
        </authorList>
    </citation>
    <scope>NUCLEOTIDE SEQUENCE [LARGE SCALE GENOMIC DNA]</scope>
    <source>
        <strain evidence="1 2">D33</strain>
    </source>
</reference>
<organism evidence="1 2">
    <name type="scientific">Paenibacillus terreus</name>
    <dbReference type="NCBI Taxonomy" id="1387834"/>
    <lineage>
        <taxon>Bacteria</taxon>
        <taxon>Bacillati</taxon>
        <taxon>Bacillota</taxon>
        <taxon>Bacilli</taxon>
        <taxon>Bacillales</taxon>
        <taxon>Paenibacillaceae</taxon>
        <taxon>Paenibacillus</taxon>
    </lineage>
</organism>
<sequence>MEKENAQTFISDTEFNELLHLAQEGNKEAMFNILSIFEKDILHVSKYIRMSREDAIQCILTDFIELLKNEDI</sequence>
<dbReference type="Proteomes" id="UP001580407">
    <property type="component" value="Unassembled WGS sequence"/>
</dbReference>
<keyword evidence="2" id="KW-1185">Reference proteome</keyword>
<name>A0ABV5B626_9BACL</name>
<proteinExistence type="predicted"/>
<dbReference type="RefSeq" id="WP_375524733.1">
    <property type="nucleotide sequence ID" value="NZ_JBHILM010000007.1"/>
</dbReference>
<dbReference type="EMBL" id="JBHILM010000007">
    <property type="protein sequence ID" value="MFB5680937.1"/>
    <property type="molecule type" value="Genomic_DNA"/>
</dbReference>
<comment type="caution">
    <text evidence="1">The sequence shown here is derived from an EMBL/GenBank/DDBJ whole genome shotgun (WGS) entry which is preliminary data.</text>
</comment>
<accession>A0ABV5B626</accession>
<protein>
    <submittedName>
        <fullName evidence="1">Helix-turn-helix domain-containing protein</fullName>
    </submittedName>
</protein>
<evidence type="ECO:0000313" key="1">
    <source>
        <dbReference type="EMBL" id="MFB5680937.1"/>
    </source>
</evidence>